<gene>
    <name evidence="4" type="ORF">B7C51_19100</name>
</gene>
<dbReference type="EMBL" id="CP020557">
    <property type="protein sequence ID" value="ARF69469.1"/>
    <property type="molecule type" value="Genomic_DNA"/>
</dbReference>
<comment type="function">
    <text evidence="3">This protein is a component of the acetyl coenzyme A carboxylase complex; first, biotin carboxylase catalyzes the carboxylation of the carrier protein and then the transcarboxylase transfers the carboxyl group to form malonyl-CoA.</text>
</comment>
<dbReference type="InterPro" id="IPR050709">
    <property type="entry name" value="Biotin_Carboxyl_Carrier/Decarb"/>
</dbReference>
<dbReference type="GO" id="GO:0009317">
    <property type="term" value="C:acetyl-CoA carboxylase complex"/>
    <property type="evidence" value="ECO:0007669"/>
    <property type="project" value="InterPro"/>
</dbReference>
<dbReference type="InterPro" id="IPR000089">
    <property type="entry name" value="Biotin_lipoyl"/>
</dbReference>
<evidence type="ECO:0000256" key="2">
    <source>
        <dbReference type="ARBA" id="ARBA00023267"/>
    </source>
</evidence>
<dbReference type="Pfam" id="PF00364">
    <property type="entry name" value="Biotin_lipoyl"/>
    <property type="match status" value="1"/>
</dbReference>
<keyword evidence="3" id="KW-0276">Fatty acid metabolism</keyword>
<dbReference type="RefSeq" id="WP_077997167.1">
    <property type="nucleotide sequence ID" value="NZ_CP019794.1"/>
</dbReference>
<dbReference type="UniPathway" id="UPA00094"/>
<dbReference type="InterPro" id="IPR001249">
    <property type="entry name" value="AcCoA_biotinCC"/>
</dbReference>
<name>A0A1V0UWD9_9BACL</name>
<keyword evidence="3" id="KW-0275">Fatty acid biosynthesis</keyword>
<keyword evidence="2 3" id="KW-0092">Biotin</keyword>
<dbReference type="NCBIfam" id="TIGR00531">
    <property type="entry name" value="BCCP"/>
    <property type="match status" value="1"/>
</dbReference>
<evidence type="ECO:0000313" key="5">
    <source>
        <dbReference type="Proteomes" id="UP000192727"/>
    </source>
</evidence>
<dbReference type="Gene3D" id="2.40.50.100">
    <property type="match status" value="1"/>
</dbReference>
<sequence>MYKLNEIKELLKLMDQTSLQELEIENEGSRILIRKANKTETVVVSASPVQQPVNPVIPAPALPAEQNQASVQPADQQDSGEQSGTELHKIVSPMVGTFYRSPAPGADAFVSPGTKVGDKTVVCIIEAMKLMNEIEAEVKGEIVDVLVENGQLVEYGQPLFLVKPE</sequence>
<dbReference type="GO" id="GO:0006633">
    <property type="term" value="P:fatty acid biosynthetic process"/>
    <property type="evidence" value="ECO:0007669"/>
    <property type="project" value="UniProtKB-UniPathway"/>
</dbReference>
<organism evidence="4 5">
    <name type="scientific">Paenibacillus larvae subsp. pulvifaciens</name>
    <dbReference type="NCBI Taxonomy" id="1477"/>
    <lineage>
        <taxon>Bacteria</taxon>
        <taxon>Bacillati</taxon>
        <taxon>Bacillota</taxon>
        <taxon>Bacilli</taxon>
        <taxon>Bacillales</taxon>
        <taxon>Paenibacillaceae</taxon>
        <taxon>Paenibacillus</taxon>
    </lineage>
</organism>
<dbReference type="PANTHER" id="PTHR45266">
    <property type="entry name" value="OXALOACETATE DECARBOXYLASE ALPHA CHAIN"/>
    <property type="match status" value="1"/>
</dbReference>
<dbReference type="PROSITE" id="PS50968">
    <property type="entry name" value="BIOTINYL_LIPOYL"/>
    <property type="match status" value="1"/>
</dbReference>
<evidence type="ECO:0000313" key="4">
    <source>
        <dbReference type="EMBL" id="ARF69469.1"/>
    </source>
</evidence>
<dbReference type="Proteomes" id="UP000192727">
    <property type="component" value="Chromosome"/>
</dbReference>
<dbReference type="AlphaFoldDB" id="A0A1V0UWD9"/>
<proteinExistence type="predicted"/>
<evidence type="ECO:0000256" key="1">
    <source>
        <dbReference type="ARBA" id="ARBA00017562"/>
    </source>
</evidence>
<keyword evidence="3" id="KW-0444">Lipid biosynthesis</keyword>
<protein>
    <recommendedName>
        <fullName evidence="1 3">Biotin carboxyl carrier protein of acetyl-CoA carboxylase</fullName>
    </recommendedName>
</protein>
<dbReference type="InterPro" id="IPR011053">
    <property type="entry name" value="Single_hybrid_motif"/>
</dbReference>
<dbReference type="GO" id="GO:0003989">
    <property type="term" value="F:acetyl-CoA carboxylase activity"/>
    <property type="evidence" value="ECO:0007669"/>
    <property type="project" value="InterPro"/>
</dbReference>
<reference evidence="4 5" key="1">
    <citation type="submission" date="2017-03" db="EMBL/GenBank/DDBJ databases">
        <title>Paenibacillus larvae genome sequencing.</title>
        <authorList>
            <person name="Dingman D.W."/>
        </authorList>
    </citation>
    <scope>NUCLEOTIDE SEQUENCE [LARGE SCALE GENOMIC DNA]</scope>
    <source>
        <strain evidence="4 5">SAG 10367</strain>
    </source>
</reference>
<comment type="pathway">
    <text evidence="3">Lipid metabolism; fatty acid biosynthesis.</text>
</comment>
<dbReference type="SUPFAM" id="SSF51230">
    <property type="entry name" value="Single hybrid motif"/>
    <property type="match status" value="1"/>
</dbReference>
<keyword evidence="3" id="KW-0443">Lipid metabolism</keyword>
<dbReference type="PANTHER" id="PTHR45266:SF3">
    <property type="entry name" value="OXALOACETATE DECARBOXYLASE ALPHA CHAIN"/>
    <property type="match status" value="1"/>
</dbReference>
<accession>A0A1V0UWD9</accession>
<dbReference type="PRINTS" id="PR01071">
    <property type="entry name" value="ACOABIOTINCC"/>
</dbReference>
<evidence type="ECO:0000256" key="3">
    <source>
        <dbReference type="RuleBase" id="RU364072"/>
    </source>
</evidence>
<dbReference type="GeneID" id="64218246"/>
<dbReference type="CDD" id="cd06850">
    <property type="entry name" value="biotinyl_domain"/>
    <property type="match status" value="1"/>
</dbReference>